<dbReference type="SUPFAM" id="SSF52833">
    <property type="entry name" value="Thioredoxin-like"/>
    <property type="match status" value="1"/>
</dbReference>
<accession>E6PCZ3</accession>
<comment type="caution">
    <text evidence="2">The sequence shown here is derived from an EMBL/GenBank/DDBJ whole genome shotgun (WGS) entry which is preliminary data.</text>
</comment>
<dbReference type="PROSITE" id="PS51354">
    <property type="entry name" value="GLUTAREDOXIN_2"/>
    <property type="match status" value="1"/>
</dbReference>
<feature type="domain" description="Glutaredoxin" evidence="1">
    <location>
        <begin position="34"/>
        <end position="90"/>
    </location>
</feature>
<protein>
    <submittedName>
        <fullName evidence="2">Glutaredoxin (Modular protein)</fullName>
    </submittedName>
</protein>
<dbReference type="Pfam" id="PF00462">
    <property type="entry name" value="Glutaredoxin"/>
    <property type="match status" value="1"/>
</dbReference>
<dbReference type="InterPro" id="IPR002109">
    <property type="entry name" value="Glutaredoxin"/>
</dbReference>
<dbReference type="Gene3D" id="3.40.30.10">
    <property type="entry name" value="Glutaredoxin"/>
    <property type="match status" value="1"/>
</dbReference>
<reference evidence="2" key="1">
    <citation type="submission" date="2009-10" db="EMBL/GenBank/DDBJ databases">
        <title>Diversity of trophic interactions inside an arsenic-rich microbial ecosystem.</title>
        <authorList>
            <person name="Bertin P.N."/>
            <person name="Heinrich-Salmeron A."/>
            <person name="Pelletier E."/>
            <person name="Goulhen-Chollet F."/>
            <person name="Arsene-Ploetze F."/>
            <person name="Gallien S."/>
            <person name="Calteau A."/>
            <person name="Vallenet D."/>
            <person name="Casiot C."/>
            <person name="Chane-Woon-Ming B."/>
            <person name="Giloteaux L."/>
            <person name="Barakat M."/>
            <person name="Bonnefoy V."/>
            <person name="Bruneel O."/>
            <person name="Chandler M."/>
            <person name="Cleiss J."/>
            <person name="Duran R."/>
            <person name="Elbaz-Poulichet F."/>
            <person name="Fonknechten N."/>
            <person name="Lauga B."/>
            <person name="Mornico D."/>
            <person name="Ortet P."/>
            <person name="Schaeffer C."/>
            <person name="Siguier P."/>
            <person name="Alexander Thil Smith A."/>
            <person name="Van Dorsselaer A."/>
            <person name="Weissenbach J."/>
            <person name="Medigue C."/>
            <person name="Le Paslier D."/>
        </authorList>
    </citation>
    <scope>NUCLEOTIDE SEQUENCE</scope>
</reference>
<sequence>MKSCDFRRAVGRLLPAAGARVVFADSSPMIATEIVLYQAEWCGYCARVRGVLTDLLLDYRVVNVPRNHGERVVVKELFGRTGIPSLVDGEVKIADDDDAIIAYLRKTYGK</sequence>
<dbReference type="InterPro" id="IPR036249">
    <property type="entry name" value="Thioredoxin-like_sf"/>
</dbReference>
<evidence type="ECO:0000313" key="2">
    <source>
        <dbReference type="EMBL" id="CBH74328.1"/>
    </source>
</evidence>
<proteinExistence type="predicted"/>
<evidence type="ECO:0000259" key="1">
    <source>
        <dbReference type="Pfam" id="PF00462"/>
    </source>
</evidence>
<dbReference type="EMBL" id="CABL01000001">
    <property type="protein sequence ID" value="CBH74328.1"/>
    <property type="molecule type" value="Genomic_DNA"/>
</dbReference>
<organism evidence="2">
    <name type="scientific">mine drainage metagenome</name>
    <dbReference type="NCBI Taxonomy" id="410659"/>
    <lineage>
        <taxon>unclassified sequences</taxon>
        <taxon>metagenomes</taxon>
        <taxon>ecological metagenomes</taxon>
    </lineage>
</organism>
<dbReference type="AlphaFoldDB" id="E6PCZ3"/>
<name>E6PCZ3_9ZZZZ</name>
<gene>
    <name evidence="2" type="ORF">CARN1_2215</name>
</gene>